<dbReference type="Pfam" id="PF01882">
    <property type="entry name" value="DUF58"/>
    <property type="match status" value="1"/>
</dbReference>
<keyword evidence="1" id="KW-1133">Transmembrane helix</keyword>
<sequence length="428" mass="46265">MMSSGAGAWMAAVPVIGVLGALYAWKGGGATLFLLLLALLIGAVGAASQLCGPTRVTVRRTWAPSAPYEGEEIEVTLQISLEGGIPPLWVQVEDDLAGHEQERGRLLFSGFKRNYNGTYRLSGVARGLYTEGSTTVAWGDVFGWFKRVRRLQGRDKLLIQPLPLYIAAWDETLGRNDGEGGRADTSLKYAPLWGSRLRAYEPGDPVKSIHWKISARRGELITRAPEEVYAWPVCLILDTEPASYFVPERGEIFEIAVSAAAAWLHRQSDGTDAYYFRPGLGNNTLQLIGREGLYEGLEVLAQVQLASERSAFSLNGAESWNHLVVPGQRITIITGCLTSSLVARLLQMADAGAVLDVWCSGESGDAAVHGSDLEEAGIGNGGAENWEKSAGHWFAQLSSHGIRMVPLLYDSASVQMKPGRGGRDHGIA</sequence>
<evidence type="ECO:0000256" key="1">
    <source>
        <dbReference type="SAM" id="Phobius"/>
    </source>
</evidence>
<comment type="caution">
    <text evidence="3">The sequence shown here is derived from an EMBL/GenBank/DDBJ whole genome shotgun (WGS) entry which is preliminary data.</text>
</comment>
<dbReference type="InterPro" id="IPR002881">
    <property type="entry name" value="DUF58"/>
</dbReference>
<accession>A0A7X2Z318</accession>
<feature type="domain" description="DUF58" evidence="2">
    <location>
        <begin position="197"/>
        <end position="270"/>
    </location>
</feature>
<protein>
    <submittedName>
        <fullName evidence="3">DUF58 domain-containing protein</fullName>
    </submittedName>
</protein>
<evidence type="ECO:0000259" key="2">
    <source>
        <dbReference type="Pfam" id="PF01882"/>
    </source>
</evidence>
<dbReference type="RefSeq" id="WP_155611935.1">
    <property type="nucleotide sequence ID" value="NZ_WNZW01000006.1"/>
</dbReference>
<gene>
    <name evidence="3" type="ORF">GNP95_16380</name>
</gene>
<dbReference type="EMBL" id="WNZW01000006">
    <property type="protein sequence ID" value="MUG46566.1"/>
    <property type="molecule type" value="Genomic_DNA"/>
</dbReference>
<name>A0A7X2Z318_9BACL</name>
<dbReference type="AlphaFoldDB" id="A0A7X2Z318"/>
<evidence type="ECO:0000313" key="3">
    <source>
        <dbReference type="EMBL" id="MUG46566.1"/>
    </source>
</evidence>
<dbReference type="OrthoDB" id="140416at2"/>
<evidence type="ECO:0000313" key="4">
    <source>
        <dbReference type="Proteomes" id="UP000447876"/>
    </source>
</evidence>
<keyword evidence="1" id="KW-0472">Membrane</keyword>
<keyword evidence="1" id="KW-0812">Transmembrane</keyword>
<organism evidence="3 4">
    <name type="scientific">Paenibacillus woosongensis</name>
    <dbReference type="NCBI Taxonomy" id="307580"/>
    <lineage>
        <taxon>Bacteria</taxon>
        <taxon>Bacillati</taxon>
        <taxon>Bacillota</taxon>
        <taxon>Bacilli</taxon>
        <taxon>Bacillales</taxon>
        <taxon>Paenibacillaceae</taxon>
        <taxon>Paenibacillus</taxon>
    </lineage>
</organism>
<proteinExistence type="predicted"/>
<feature type="transmembrane region" description="Helical" evidence="1">
    <location>
        <begin position="32"/>
        <end position="50"/>
    </location>
</feature>
<dbReference type="PANTHER" id="PTHR34351:SF2">
    <property type="entry name" value="DUF58 DOMAIN-CONTAINING PROTEIN"/>
    <property type="match status" value="1"/>
</dbReference>
<reference evidence="3 4" key="1">
    <citation type="submission" date="2019-11" db="EMBL/GenBank/DDBJ databases">
        <title>Draft genome sequences of five Paenibacillus species of dairy origin.</title>
        <authorList>
            <person name="Olajide A.M."/>
            <person name="Chen S."/>
            <person name="Lapointe G."/>
        </authorList>
    </citation>
    <scope>NUCLEOTIDE SEQUENCE [LARGE SCALE GENOMIC DNA]</scope>
    <source>
        <strain evidence="3 4">12CR55</strain>
    </source>
</reference>
<feature type="transmembrane region" description="Helical" evidence="1">
    <location>
        <begin position="6"/>
        <end position="25"/>
    </location>
</feature>
<dbReference type="PANTHER" id="PTHR34351">
    <property type="entry name" value="SLR1927 PROTEIN-RELATED"/>
    <property type="match status" value="1"/>
</dbReference>
<dbReference type="Proteomes" id="UP000447876">
    <property type="component" value="Unassembled WGS sequence"/>
</dbReference>